<protein>
    <recommendedName>
        <fullName evidence="2">Fe2OG dioxygenase domain-containing protein</fullName>
    </recommendedName>
</protein>
<dbReference type="Pfam" id="PF03171">
    <property type="entry name" value="2OG-FeII_Oxy"/>
    <property type="match status" value="1"/>
</dbReference>
<dbReference type="SUPFAM" id="SSF51197">
    <property type="entry name" value="Clavaminate synthase-like"/>
    <property type="match status" value="1"/>
</dbReference>
<keyword evidence="1" id="KW-0408">Iron</keyword>
<evidence type="ECO:0000313" key="3">
    <source>
        <dbReference type="EMBL" id="CAK9153318.1"/>
    </source>
</evidence>
<evidence type="ECO:0000313" key="4">
    <source>
        <dbReference type="Proteomes" id="UP001642360"/>
    </source>
</evidence>
<keyword evidence="4" id="KW-1185">Reference proteome</keyword>
<proteinExistence type="inferred from homology"/>
<dbReference type="AlphaFoldDB" id="A0ABC8S7X9"/>
<dbReference type="CDD" id="cd22209">
    <property type="entry name" value="EMC10"/>
    <property type="match status" value="1"/>
</dbReference>
<comment type="similarity">
    <text evidence="1">Belongs to the iron/ascorbate-dependent oxidoreductase family.</text>
</comment>
<name>A0ABC8S7X9_9AQUA</name>
<dbReference type="Gene3D" id="2.60.120.330">
    <property type="entry name" value="B-lactam Antibiotic, Isopenicillin N Synthase, Chain"/>
    <property type="match status" value="1"/>
</dbReference>
<evidence type="ECO:0000259" key="2">
    <source>
        <dbReference type="PROSITE" id="PS51471"/>
    </source>
</evidence>
<dbReference type="EMBL" id="CAUOFW020002378">
    <property type="protein sequence ID" value="CAK9153318.1"/>
    <property type="molecule type" value="Genomic_DNA"/>
</dbReference>
<reference evidence="3 4" key="1">
    <citation type="submission" date="2024-02" db="EMBL/GenBank/DDBJ databases">
        <authorList>
            <person name="Vignale AGUSTIN F."/>
            <person name="Sosa J E."/>
            <person name="Modenutti C."/>
        </authorList>
    </citation>
    <scope>NUCLEOTIDE SEQUENCE [LARGE SCALE GENOMIC DNA]</scope>
</reference>
<gene>
    <name evidence="3" type="ORF">ILEXP_LOCUS21556</name>
</gene>
<keyword evidence="1" id="KW-0560">Oxidoreductase</keyword>
<keyword evidence="1" id="KW-0479">Metal-binding</keyword>
<organism evidence="3 4">
    <name type="scientific">Ilex paraguariensis</name>
    <name type="common">yerba mate</name>
    <dbReference type="NCBI Taxonomy" id="185542"/>
    <lineage>
        <taxon>Eukaryota</taxon>
        <taxon>Viridiplantae</taxon>
        <taxon>Streptophyta</taxon>
        <taxon>Embryophyta</taxon>
        <taxon>Tracheophyta</taxon>
        <taxon>Spermatophyta</taxon>
        <taxon>Magnoliopsida</taxon>
        <taxon>eudicotyledons</taxon>
        <taxon>Gunneridae</taxon>
        <taxon>Pentapetalae</taxon>
        <taxon>asterids</taxon>
        <taxon>campanulids</taxon>
        <taxon>Aquifoliales</taxon>
        <taxon>Aquifoliaceae</taxon>
        <taxon>Ilex</taxon>
    </lineage>
</organism>
<dbReference type="InterPro" id="IPR050231">
    <property type="entry name" value="Iron_ascorbate_oxido_reductase"/>
</dbReference>
<sequence>MVLVKPRRSSSKNYWKAMSFYRIKVPSNVLSSPGRDFIISSVKARCLPQDGLELSGFVGRSDLLSFLCFPISLVKVLLPSGGILTLRGLQLLGLTGLGSGIGFEHLHYMFERVWDPVIVPGAQKQISYYFLNAVRFSALLVTRNLIKIGFGPLEGLKSISFFVFLLISELCCETGMMCSVSVCTICESILEYAKHIAELEQLVSKMVFESYGVERNYDSHLRSTTYLLRPVRYRAPEKNESNAGGSIHTDKSFVTILRQNQVQGLQIPARNGDWISVDFPPEAFVIIAGDAYMAWSNGRILSPNHQVILRQNKTRYTQ</sequence>
<dbReference type="PROSITE" id="PS51471">
    <property type="entry name" value="FE2OG_OXY"/>
    <property type="match status" value="1"/>
</dbReference>
<dbReference type="Proteomes" id="UP001642360">
    <property type="component" value="Unassembled WGS sequence"/>
</dbReference>
<feature type="domain" description="Fe2OG dioxygenase" evidence="2">
    <location>
        <begin position="223"/>
        <end position="318"/>
    </location>
</feature>
<dbReference type="PANTHER" id="PTHR47990">
    <property type="entry name" value="2-OXOGLUTARATE (2OG) AND FE(II)-DEPENDENT OXYGENASE SUPERFAMILY PROTEIN-RELATED"/>
    <property type="match status" value="1"/>
</dbReference>
<evidence type="ECO:0000256" key="1">
    <source>
        <dbReference type="RuleBase" id="RU003682"/>
    </source>
</evidence>
<dbReference type="GO" id="GO:0016491">
    <property type="term" value="F:oxidoreductase activity"/>
    <property type="evidence" value="ECO:0007669"/>
    <property type="project" value="UniProtKB-KW"/>
</dbReference>
<comment type="caution">
    <text evidence="3">The sequence shown here is derived from an EMBL/GenBank/DDBJ whole genome shotgun (WGS) entry which is preliminary data.</text>
</comment>
<dbReference type="InterPro" id="IPR027443">
    <property type="entry name" value="IPNS-like_sf"/>
</dbReference>
<dbReference type="InterPro" id="IPR005123">
    <property type="entry name" value="Oxoglu/Fe-dep_dioxygenase_dom"/>
</dbReference>
<dbReference type="GO" id="GO:0046872">
    <property type="term" value="F:metal ion binding"/>
    <property type="evidence" value="ECO:0007669"/>
    <property type="project" value="UniProtKB-KW"/>
</dbReference>
<accession>A0ABC8S7X9</accession>
<dbReference type="InterPro" id="IPR044861">
    <property type="entry name" value="IPNS-like_FE2OG_OXY"/>
</dbReference>